<feature type="compositionally biased region" description="Polar residues" evidence="1">
    <location>
        <begin position="37"/>
        <end position="49"/>
    </location>
</feature>
<keyword evidence="2" id="KW-0812">Transmembrane</keyword>
<proteinExistence type="predicted"/>
<keyword evidence="4" id="KW-1185">Reference proteome</keyword>
<feature type="transmembrane region" description="Helical" evidence="2">
    <location>
        <begin position="129"/>
        <end position="150"/>
    </location>
</feature>
<dbReference type="EMBL" id="SZYD01000016">
    <property type="protein sequence ID" value="KAD3336880.1"/>
    <property type="molecule type" value="Genomic_DNA"/>
</dbReference>
<feature type="region of interest" description="Disordered" evidence="1">
    <location>
        <begin position="19"/>
        <end position="66"/>
    </location>
</feature>
<evidence type="ECO:0000313" key="4">
    <source>
        <dbReference type="Proteomes" id="UP000326396"/>
    </source>
</evidence>
<name>A0A5N6M8F5_9ASTR</name>
<organism evidence="3 4">
    <name type="scientific">Mikania micrantha</name>
    <name type="common">bitter vine</name>
    <dbReference type="NCBI Taxonomy" id="192012"/>
    <lineage>
        <taxon>Eukaryota</taxon>
        <taxon>Viridiplantae</taxon>
        <taxon>Streptophyta</taxon>
        <taxon>Embryophyta</taxon>
        <taxon>Tracheophyta</taxon>
        <taxon>Spermatophyta</taxon>
        <taxon>Magnoliopsida</taxon>
        <taxon>eudicotyledons</taxon>
        <taxon>Gunneridae</taxon>
        <taxon>Pentapetalae</taxon>
        <taxon>asterids</taxon>
        <taxon>campanulids</taxon>
        <taxon>Asterales</taxon>
        <taxon>Asteraceae</taxon>
        <taxon>Asteroideae</taxon>
        <taxon>Heliantheae alliance</taxon>
        <taxon>Eupatorieae</taxon>
        <taxon>Mikania</taxon>
    </lineage>
</organism>
<gene>
    <name evidence="3" type="ORF">E3N88_32399</name>
</gene>
<dbReference type="AlphaFoldDB" id="A0A5N6M8F5"/>
<evidence type="ECO:0000256" key="2">
    <source>
        <dbReference type="SAM" id="Phobius"/>
    </source>
</evidence>
<keyword evidence="2" id="KW-1133">Transmembrane helix</keyword>
<evidence type="ECO:0000256" key="1">
    <source>
        <dbReference type="SAM" id="MobiDB-lite"/>
    </source>
</evidence>
<keyword evidence="2" id="KW-0472">Membrane</keyword>
<accession>A0A5N6M8F5</accession>
<comment type="caution">
    <text evidence="3">The sequence shown here is derived from an EMBL/GenBank/DDBJ whole genome shotgun (WGS) entry which is preliminary data.</text>
</comment>
<evidence type="ECO:0000313" key="3">
    <source>
        <dbReference type="EMBL" id="KAD3336880.1"/>
    </source>
</evidence>
<reference evidence="3 4" key="1">
    <citation type="submission" date="2019-05" db="EMBL/GenBank/DDBJ databases">
        <title>Mikania micrantha, genome provides insights into the molecular mechanism of rapid growth.</title>
        <authorList>
            <person name="Liu B."/>
        </authorList>
    </citation>
    <scope>NUCLEOTIDE SEQUENCE [LARGE SCALE GENOMIC DNA]</scope>
    <source>
        <strain evidence="3">NLD-2019</strain>
        <tissue evidence="3">Leaf</tissue>
    </source>
</reference>
<sequence>MANNENNYVIRRIPLVVLSDSDTDPSEHSENSDDNETMATNEHPSQNQEQETRQTRPFPLGRGGGRGVWRGGMRAFDEWRSVHQQECNHVAHQAQELTDNWGELEETVLINDMGLAAVREEIQRGKKWVMAEVALTWVAMIGIAAFIYVFM</sequence>
<dbReference type="Proteomes" id="UP000326396">
    <property type="component" value="Linkage Group LG6"/>
</dbReference>
<protein>
    <submittedName>
        <fullName evidence="3">Uncharacterized protein</fullName>
    </submittedName>
</protein>